<feature type="transmembrane region" description="Helical" evidence="6">
    <location>
        <begin position="27"/>
        <end position="44"/>
    </location>
</feature>
<accession>A0ABN6PJ10</accession>
<gene>
    <name evidence="7" type="ORF">CATMQ487_13480</name>
</gene>
<feature type="transmembrane region" description="Helical" evidence="6">
    <location>
        <begin position="309"/>
        <end position="329"/>
    </location>
</feature>
<proteinExistence type="predicted"/>
<feature type="transmembrane region" description="Helical" evidence="6">
    <location>
        <begin position="130"/>
        <end position="149"/>
    </location>
</feature>
<dbReference type="InterPro" id="IPR043428">
    <property type="entry name" value="LivM-like"/>
</dbReference>
<dbReference type="Pfam" id="PF02653">
    <property type="entry name" value="BPD_transp_2"/>
    <property type="match status" value="1"/>
</dbReference>
<dbReference type="EMBL" id="AP025730">
    <property type="protein sequence ID" value="BDI04378.1"/>
    <property type="molecule type" value="Genomic_DNA"/>
</dbReference>
<keyword evidence="8" id="KW-1185">Reference proteome</keyword>
<dbReference type="Proteomes" id="UP001057498">
    <property type="component" value="Chromosome"/>
</dbReference>
<feature type="transmembrane region" description="Helical" evidence="6">
    <location>
        <begin position="230"/>
        <end position="250"/>
    </location>
</feature>
<feature type="transmembrane region" description="Helical" evidence="6">
    <location>
        <begin position="50"/>
        <end position="69"/>
    </location>
</feature>
<feature type="transmembrane region" description="Helical" evidence="6">
    <location>
        <begin position="101"/>
        <end position="123"/>
    </location>
</feature>
<evidence type="ECO:0000256" key="3">
    <source>
        <dbReference type="ARBA" id="ARBA00022692"/>
    </source>
</evidence>
<evidence type="ECO:0000313" key="7">
    <source>
        <dbReference type="EMBL" id="BDI04378.1"/>
    </source>
</evidence>
<sequence>MLYRENGQFKTSYRADQQIFPILQDRLAIGLLLAFAAFVVPFVAPEYLFRAILIPFLIMSLAALGLNILVGYCGQISLGTGAFMAVGAYAAYNFSVRIEGMPLIASLLLGGVCATGVGVLFGIPSLRIKGLYLAVATLAAQFFVDWAFLRIKWFTNDSSSGSVSVAGLNVLGLPIETPVQKYLLCLAFLVVFGVLAKNLVRSNIGREWMAMRDMDVAAAVIGIRPVYAKLTAFAVSSFIVGVAGALWGFVHLGSWEPAAFNLNRSFDLLFMVIIGGLGSIMGSFFGAAFIIILPIVLDNLTVALGFDTALASHLTFMVFGALIVFFLIVEPHGLARLWSIGKEKLRLWPFPH</sequence>
<evidence type="ECO:0000256" key="5">
    <source>
        <dbReference type="ARBA" id="ARBA00023136"/>
    </source>
</evidence>
<evidence type="ECO:0000313" key="8">
    <source>
        <dbReference type="Proteomes" id="UP001057498"/>
    </source>
</evidence>
<reference evidence="7" key="1">
    <citation type="submission" date="2022-04" db="EMBL/GenBank/DDBJ databases">
        <title>Whole genome sequence of Sphaerotilus sp. FB-5.</title>
        <authorList>
            <person name="Takeda M."/>
            <person name="Narihara S."/>
            <person name="Akimoto M."/>
            <person name="Akimoto R."/>
            <person name="Nishiyashiki S."/>
            <person name="Murakami T."/>
        </authorList>
    </citation>
    <scope>NUCLEOTIDE SEQUENCE</scope>
    <source>
        <strain evidence="7">FB-5</strain>
    </source>
</reference>
<evidence type="ECO:0000256" key="6">
    <source>
        <dbReference type="SAM" id="Phobius"/>
    </source>
</evidence>
<keyword evidence="5 6" id="KW-0472">Membrane</keyword>
<comment type="subcellular location">
    <subcellularLocation>
        <location evidence="1">Cell membrane</location>
        <topology evidence="1">Multi-pass membrane protein</topology>
    </subcellularLocation>
</comment>
<organism evidence="7 8">
    <name type="scientific">Sphaerotilus microaerophilus</name>
    <dbReference type="NCBI Taxonomy" id="2914710"/>
    <lineage>
        <taxon>Bacteria</taxon>
        <taxon>Pseudomonadati</taxon>
        <taxon>Pseudomonadota</taxon>
        <taxon>Betaproteobacteria</taxon>
        <taxon>Burkholderiales</taxon>
        <taxon>Sphaerotilaceae</taxon>
        <taxon>Sphaerotilus</taxon>
    </lineage>
</organism>
<name>A0ABN6PJ10_9BURK</name>
<feature type="transmembrane region" description="Helical" evidence="6">
    <location>
        <begin position="179"/>
        <end position="200"/>
    </location>
</feature>
<protein>
    <submittedName>
        <fullName evidence="7">Branched-chain amino acid ABC transporter permease</fullName>
    </submittedName>
</protein>
<keyword evidence="4 6" id="KW-1133">Transmembrane helix</keyword>
<keyword evidence="3 6" id="KW-0812">Transmembrane</keyword>
<dbReference type="InterPro" id="IPR001851">
    <property type="entry name" value="ABC_transp_permease"/>
</dbReference>
<evidence type="ECO:0000256" key="2">
    <source>
        <dbReference type="ARBA" id="ARBA00022475"/>
    </source>
</evidence>
<dbReference type="RefSeq" id="WP_251972506.1">
    <property type="nucleotide sequence ID" value="NZ_AP025730.1"/>
</dbReference>
<dbReference type="CDD" id="cd06581">
    <property type="entry name" value="TM_PBP1_LivM_like"/>
    <property type="match status" value="1"/>
</dbReference>
<keyword evidence="2" id="KW-1003">Cell membrane</keyword>
<dbReference type="PANTHER" id="PTHR30482">
    <property type="entry name" value="HIGH-AFFINITY BRANCHED-CHAIN AMINO ACID TRANSPORT SYSTEM PERMEASE"/>
    <property type="match status" value="1"/>
</dbReference>
<feature type="transmembrane region" description="Helical" evidence="6">
    <location>
        <begin position="270"/>
        <end position="297"/>
    </location>
</feature>
<dbReference type="PANTHER" id="PTHR30482:SF5">
    <property type="entry name" value="ABC TRANSPORTER PERMEASE PROTEIN"/>
    <property type="match status" value="1"/>
</dbReference>
<evidence type="ECO:0000256" key="1">
    <source>
        <dbReference type="ARBA" id="ARBA00004651"/>
    </source>
</evidence>
<evidence type="ECO:0000256" key="4">
    <source>
        <dbReference type="ARBA" id="ARBA00022989"/>
    </source>
</evidence>
<feature type="transmembrane region" description="Helical" evidence="6">
    <location>
        <begin position="76"/>
        <end position="95"/>
    </location>
</feature>